<dbReference type="Gene3D" id="2.30.30.60">
    <property type="match status" value="1"/>
</dbReference>
<comment type="similarity">
    <text evidence="2">Belongs to the MscS (TC 1.A.23) family.</text>
</comment>
<organism evidence="9 10">
    <name type="scientific">Adhaeribacter terrigena</name>
    <dbReference type="NCBI Taxonomy" id="2793070"/>
    <lineage>
        <taxon>Bacteria</taxon>
        <taxon>Pseudomonadati</taxon>
        <taxon>Bacteroidota</taxon>
        <taxon>Cytophagia</taxon>
        <taxon>Cytophagales</taxon>
        <taxon>Hymenobacteraceae</taxon>
        <taxon>Adhaeribacter</taxon>
    </lineage>
</organism>
<dbReference type="EMBL" id="JAEHFX010000006">
    <property type="protein sequence ID" value="MBK0403840.1"/>
    <property type="molecule type" value="Genomic_DNA"/>
</dbReference>
<proteinExistence type="inferred from homology"/>
<accession>A0ABS1C364</accession>
<dbReference type="InterPro" id="IPR049278">
    <property type="entry name" value="MS_channel_C"/>
</dbReference>
<evidence type="ECO:0000256" key="2">
    <source>
        <dbReference type="ARBA" id="ARBA00008017"/>
    </source>
</evidence>
<reference evidence="9 10" key="1">
    <citation type="submission" date="2020-12" db="EMBL/GenBank/DDBJ databases">
        <title>Bacterial novel species Adhaeribacter sp. BT258 isolated from soil.</title>
        <authorList>
            <person name="Jung H.-Y."/>
        </authorList>
    </citation>
    <scope>NUCLEOTIDE SEQUENCE [LARGE SCALE GENOMIC DNA]</scope>
    <source>
        <strain evidence="9 10">BT258</strain>
    </source>
</reference>
<keyword evidence="3 6" id="KW-0812">Transmembrane</keyword>
<evidence type="ECO:0000256" key="6">
    <source>
        <dbReference type="SAM" id="Phobius"/>
    </source>
</evidence>
<evidence type="ECO:0000256" key="5">
    <source>
        <dbReference type="ARBA" id="ARBA00023136"/>
    </source>
</evidence>
<evidence type="ECO:0000259" key="8">
    <source>
        <dbReference type="Pfam" id="PF21082"/>
    </source>
</evidence>
<comment type="caution">
    <text evidence="9">The sequence shown here is derived from an EMBL/GenBank/DDBJ whole genome shotgun (WGS) entry which is preliminary data.</text>
</comment>
<dbReference type="Pfam" id="PF00924">
    <property type="entry name" value="MS_channel_2nd"/>
    <property type="match status" value="1"/>
</dbReference>
<keyword evidence="4 6" id="KW-1133">Transmembrane helix</keyword>
<dbReference type="PANTHER" id="PTHR30414:SF0">
    <property type="entry name" value="MINICONDUCTANCE MECHANOSENSITIVE CHANNEL YBDG"/>
    <property type="match status" value="1"/>
</dbReference>
<evidence type="ECO:0000313" key="10">
    <source>
        <dbReference type="Proteomes" id="UP000644147"/>
    </source>
</evidence>
<evidence type="ECO:0000313" key="9">
    <source>
        <dbReference type="EMBL" id="MBK0403840.1"/>
    </source>
</evidence>
<feature type="domain" description="Mechanosensitive ion channel MscS" evidence="7">
    <location>
        <begin position="190"/>
        <end position="258"/>
    </location>
</feature>
<dbReference type="SUPFAM" id="SSF50182">
    <property type="entry name" value="Sm-like ribonucleoproteins"/>
    <property type="match status" value="1"/>
</dbReference>
<dbReference type="PANTHER" id="PTHR30414">
    <property type="entry name" value="MINICONDUCTANCE MECHANOSENSITIVE CHANNEL YBDG"/>
    <property type="match status" value="1"/>
</dbReference>
<dbReference type="InterPro" id="IPR030192">
    <property type="entry name" value="YbdG"/>
</dbReference>
<dbReference type="Proteomes" id="UP000644147">
    <property type="component" value="Unassembled WGS sequence"/>
</dbReference>
<feature type="domain" description="Mechanosensitive ion channel MscS C-terminal" evidence="8">
    <location>
        <begin position="340"/>
        <end position="400"/>
    </location>
</feature>
<protein>
    <submittedName>
        <fullName evidence="9">Mechanosensitive ion channel</fullName>
    </submittedName>
</protein>
<evidence type="ECO:0000256" key="1">
    <source>
        <dbReference type="ARBA" id="ARBA00004127"/>
    </source>
</evidence>
<dbReference type="InterPro" id="IPR006685">
    <property type="entry name" value="MscS_channel_2nd"/>
</dbReference>
<keyword evidence="5 6" id="KW-0472">Membrane</keyword>
<gene>
    <name evidence="9" type="ORF">I5M27_12640</name>
</gene>
<name>A0ABS1C364_9BACT</name>
<dbReference type="InterPro" id="IPR010920">
    <property type="entry name" value="LSM_dom_sf"/>
</dbReference>
<feature type="transmembrane region" description="Helical" evidence="6">
    <location>
        <begin position="145"/>
        <end position="165"/>
    </location>
</feature>
<feature type="transmembrane region" description="Helical" evidence="6">
    <location>
        <begin position="20"/>
        <end position="42"/>
    </location>
</feature>
<dbReference type="InterPro" id="IPR023408">
    <property type="entry name" value="MscS_beta-dom_sf"/>
</dbReference>
<keyword evidence="10" id="KW-1185">Reference proteome</keyword>
<feature type="transmembrane region" description="Helical" evidence="6">
    <location>
        <begin position="73"/>
        <end position="90"/>
    </location>
</feature>
<evidence type="ECO:0000256" key="3">
    <source>
        <dbReference type="ARBA" id="ARBA00022692"/>
    </source>
</evidence>
<dbReference type="Pfam" id="PF21082">
    <property type="entry name" value="MS_channel_3rd"/>
    <property type="match status" value="1"/>
</dbReference>
<sequence>MKILQHWLEQLLSNSGMAPALIPGVTAFILFIALLLVAVVSYQLTRLLLVKTLHAFFARTTAKWDDLFVEHKLFENLAHIVPVLIFRILTPVVFADYPELLAAILKAIDVYIILVIMRIFTSFLTGMEAFLVASPVFKNKPLASYFQLTRIILYIAAAILALSILLGRSPVYFLSAFGAMTAIFLLIFKDTILGLVASVQISANDMVRVGDWVEMPKFNADGDVIAINLNTVKIRNWDKTITAVPTYYFITDSFKNWRGMQESGGRRIKRAIFLNQRSVKFVDPELRERFKKYYLITEYVNCRQQEIETFNRENAIDTSTLINGRRMTNIGVFRHYTEAFLRAHKRINPEMTLIVRQLAPTDHGLPIEIYCFTNTVAFAEYEGIQSDIFDHLLAAASHFDLEIFQSPSGNDIVLAGEKLSQVLSEKNAPRQV</sequence>
<evidence type="ECO:0000256" key="4">
    <source>
        <dbReference type="ARBA" id="ARBA00022989"/>
    </source>
</evidence>
<comment type="subcellular location">
    <subcellularLocation>
        <location evidence="1">Endomembrane system</location>
        <topology evidence="1">Multi-pass membrane protein</topology>
    </subcellularLocation>
</comment>
<evidence type="ECO:0000259" key="7">
    <source>
        <dbReference type="Pfam" id="PF00924"/>
    </source>
</evidence>
<feature type="transmembrane region" description="Helical" evidence="6">
    <location>
        <begin position="110"/>
        <end position="133"/>
    </location>
</feature>
<feature type="transmembrane region" description="Helical" evidence="6">
    <location>
        <begin position="171"/>
        <end position="188"/>
    </location>
</feature>